<feature type="region of interest" description="Disordered" evidence="7">
    <location>
        <begin position="2491"/>
        <end position="2526"/>
    </location>
</feature>
<dbReference type="SMART" id="SM00823">
    <property type="entry name" value="PKS_PP"/>
    <property type="match status" value="1"/>
</dbReference>
<dbReference type="Gene3D" id="3.40.50.150">
    <property type="entry name" value="Vaccinia Virus protein VP39"/>
    <property type="match status" value="1"/>
</dbReference>
<dbReference type="InterPro" id="IPR020841">
    <property type="entry name" value="PKS_Beta-ketoAc_synthase_dom"/>
</dbReference>
<feature type="region of interest" description="C-terminal hotdog fold" evidence="6">
    <location>
        <begin position="1119"/>
        <end position="1278"/>
    </location>
</feature>
<dbReference type="EMBL" id="JAGTJR010000009">
    <property type="protein sequence ID" value="KAH7054562.1"/>
    <property type="molecule type" value="Genomic_DNA"/>
</dbReference>
<evidence type="ECO:0000259" key="8">
    <source>
        <dbReference type="PROSITE" id="PS52004"/>
    </source>
</evidence>
<proteinExistence type="predicted"/>
<feature type="region of interest" description="N-terminal hotdog fold" evidence="6">
    <location>
        <begin position="956"/>
        <end position="1102"/>
    </location>
</feature>
<dbReference type="SUPFAM" id="SSF55048">
    <property type="entry name" value="Probable ACP-binding domain of malonyl-CoA ACP transacylase"/>
    <property type="match status" value="1"/>
</dbReference>
<dbReference type="InterPro" id="IPR013968">
    <property type="entry name" value="PKS_KR"/>
</dbReference>
<dbReference type="Gene3D" id="3.40.50.720">
    <property type="entry name" value="NAD(P)-binding Rossmann-like Domain"/>
    <property type="match status" value="3"/>
</dbReference>
<dbReference type="PROSITE" id="PS52004">
    <property type="entry name" value="KS3_2"/>
    <property type="match status" value="1"/>
</dbReference>
<dbReference type="InterPro" id="IPR020807">
    <property type="entry name" value="PKS_DH"/>
</dbReference>
<dbReference type="Proteomes" id="UP000774617">
    <property type="component" value="Unassembled WGS sequence"/>
</dbReference>
<dbReference type="SUPFAM" id="SSF47336">
    <property type="entry name" value="ACP-like"/>
    <property type="match status" value="1"/>
</dbReference>
<dbReference type="Gene3D" id="3.90.25.10">
    <property type="entry name" value="UDP-galactose 4-epimerase, domain 1"/>
    <property type="match status" value="1"/>
</dbReference>
<dbReference type="Gene3D" id="3.30.70.3290">
    <property type="match status" value="1"/>
</dbReference>
<dbReference type="InterPro" id="IPR013217">
    <property type="entry name" value="Methyltransf_12"/>
</dbReference>
<keyword evidence="4" id="KW-0808">Transferase</keyword>
<dbReference type="InterPro" id="IPR016036">
    <property type="entry name" value="Malonyl_transacylase_ACP-bd"/>
</dbReference>
<dbReference type="InterPro" id="IPR032821">
    <property type="entry name" value="PKS_assoc"/>
</dbReference>
<evidence type="ECO:0000256" key="3">
    <source>
        <dbReference type="ARBA" id="ARBA00022603"/>
    </source>
</evidence>
<sequence length="2875" mass="310541">MAHNEPIAIIGTACRFPGSIDTPRKLEHFLRNPCDVQGEIPPQRLNLSKFQNDDPNYHGCTNVKTAYMLDEDISGFDAAFFKINPQEAEAMDPQQRLLLEAVYEALEASGHGLQAISGTNTAVFVGCMNGDYYDMQIQDLDTLPKYLATGTARSILSNRISHVFNLKGPSVTVDTACSSSMVAVHDAVESMRAGRADMAIVGAANLILSPEMFISGAHLGFLSPTARSRMWDAAADGYARGEAAVALVLKPLAKAIADGDDIESVIRAVGVNSDGWTKSLTMPSAEAQTALIRSTYRSVGLDPATDAGRCQYYEAHGTGTRTGDPIEAEAIHRSFFADGRPGERKLQVGSIKTLVGHTETCAGLAGILKASIAVQNSFIPPNLLFSTPNPEIKPFLDRLHVPLEAAQPWPEAKPRRASVGSYGFGGTNGHLIIESHEPPLPIPQREPPGASVDARELGVPLVFSANSRFSLVANVRHCVEHFQREEDISLEDVAWTQQRRRSALPFRISFAGPTKAALVEAMSARVAAALDGGGIGSFGTDGSHSSFSSFPLSPPPGDQGPAAILGVFTGQGAQWAGMGRQLLRENTVFADAIRQCEEALAELPEAASRDWTIADELAKDGADSRLGEAEIACPVVTALQLALVELVRAAGIAFAGVVGHSSGEVAALYAAGVYSLRHAMQIGFYKGYVARFAAGKPGAMMAVAMSHDAGLEFCKQDRLRGRVVVAASNAPDSVTLAGDADAVEEARELLREKDVFARLLKVDKAHHSHHVEPVLPHLLKYISRLGIKVREPSPECPWISTLYGDDRMNFGSASEALAGQYWCDAAISPVLFAEAIEDSLHSAGPFDLALEIGPHATLRGPVTSTVKAALGSCFPYVSMLSRGADSAQAVATALGAIWEHLGPDAVDLEAYRRTLERHSPVPRVVKHLPPYFWDRVRFWHESRVSRNRRLRGGAFHPLLGRRCADDSERLLRWRNVLHLDELPWLRGHCFQGGVLFPMAGYVAYAVEAAYCMGQALRPGAQPEQISVEELRVSKALSLAEGGGEGVESLVSLLADPEDGHDDVGPASDALAAAFSCEMHVPGPDSTLERYCTARVRVSYTTVEAAGRPLVDEASVVDTPSTLNVDAFYAHMDALELEYRGPFRAMKAGSRGTNKSRTFASWPRAELSGFALVHPAVLDVSLQSTFAALYPPGSIRLRSPMLPVAIERVVVRPRPLLQYQEKGRQEEGRDELTAKAHAEMAWSSFQPVGDVSVCIDGRSEPEVVAHGIRFRGFEEPSPANDTDLFYKTLWQPDVTSVSIPTVDADAHKVEALQRMALFQVRCFVEGLQQGEPGSFRWHHQRMAGYYMRLLRDVKDGRRSDIPSSWLQDREEHIEELYGHWQHVIDARLATAVGHNLLAVCRGKRDMLEVMMEDDMLSEMYSNGIGATATNLSISLLARHIAHRYPRMQILEVGAGTGGTTAFILDALADNYASYTFTDISAGFFERSEAKLAARARRMSFKVLDIEKPVAEQGFEQGTYDLVIAANVLHATRRLSDTLTNVRALLKPGGYLLLVEITGDPISLYDALIYGGLEQWWTGAADGRCDHPGAVQDRWHQELGAAGFSGIEKAVVAPGPANPVYSVILSQAVDDVVLRLEHPLAPQHVEQPLAGVDRLVVVGGQTNILLNIVAQETCRRLAEFGYVADRTCSLDEQIPPGSALLVLSELEGPLLAPPVSKARLSALAATLRNCKDILWVTKRCRDPYAAMLLGVGRALFNEMPHVSLQFLDLDDASEHTAKNLCEHFLRLVAARALQIDYGNCLWTKEPEIAMREGKLMIPRVVPDDELNGRLNSSRRMILEEAPADCPRGVELRHEGRSAFLAYQVASPKPSSQLVKMKTTFSMLHPLPGTALYVCVGRETETGDLLVALSPSNGSLLEVEESDVARLAKLPHCDEHVLLTIFSGILLRMFSSLAPPGRDVVVINADEAIARLFAQLEPPAGNVILASTTSSAIQQAHLRSIFIPPASSRAALRACIPHSVAAAVNMSTVASEMSAQLRQWFPCFDYPMLLHPAAESLHVWLKESGEQVRRMEHEPVAADKHKVIAANSVYGHGQQNVPWGCMVAWAQPERFRVRTLPLDHASLFRANRTYLLAGLSSDLGLSVARWMMDNGARHVAIASRNPQVPATFARRAEAGGVRLKVLKMDMTRQASVAAAAQAVAATMPAVAGVCHGAMVLHDRVLSEMTAEEVNAVLAPKVEGSRNLDAVFAALDFFVMLSSVACVIGNMAQANYHAANLFMVDLAARRRARGLAASVVHLALVAGVGYVARQGQTAELEKTFVALHEEDVHLAIAEAIAAGERAEAEAAEGIICGMKRVTERDARSRSRSGSHWSRNPRFSALVDHAASTTAAAAAPGPSADLPAALRGIETEHEAAAVVLHALLHKLAWALRTPADALDPRAPASRLGLDSVLAVEIRFWFLKTIQVEVPILKIIECSADALSRLAASRFLAANQHHHPPGSASAGGPGREPSQTTPAAALPPAQLTSSRTSAGSTLTTCIQAADAQAADVEEAVDVSNPVQATTIPPCSSIFVCGATGSQGGAVARQLLSNGYRVRCVTRTPSSAAAQSLRDSGASVFPGDFDDAESLSRAMQSAAAVFINVHPGWTDPGARLRHVQNLCAAAQRAGTVQLLIYSSVRRTGEHDRDGIMTPGRRKLLEPTWAIKAQCEAAVEAAAGIRHWTIIRPSTFMKNFLLPIAPLAWPGLVDRHVFKTALRPDVCAGLADEDDMGRFALAALRDPDRFHAQRVDWAGDHLTPAQVAAALQAATGLEIAVQSYGEEEARVQAEVNPLLASQLYLSAYPEAPDPRLFEKWGVETTSFAAYLERKATEVRATFGLGVD</sequence>
<dbReference type="InterPro" id="IPR014030">
    <property type="entry name" value="Ketoacyl_synth_N"/>
</dbReference>
<dbReference type="Pfam" id="PF05368">
    <property type="entry name" value="NmrA"/>
    <property type="match status" value="1"/>
</dbReference>
<dbReference type="Pfam" id="PF00698">
    <property type="entry name" value="Acyl_transf_1"/>
    <property type="match status" value="1"/>
</dbReference>
<dbReference type="Pfam" id="PF08659">
    <property type="entry name" value="KR"/>
    <property type="match status" value="1"/>
</dbReference>
<dbReference type="CDD" id="cd02440">
    <property type="entry name" value="AdoMet_MTases"/>
    <property type="match status" value="1"/>
</dbReference>
<dbReference type="InterPro" id="IPR016039">
    <property type="entry name" value="Thiolase-like"/>
</dbReference>
<evidence type="ECO:0000256" key="1">
    <source>
        <dbReference type="ARBA" id="ARBA00022450"/>
    </source>
</evidence>
<dbReference type="SMART" id="SM00826">
    <property type="entry name" value="PKS_DH"/>
    <property type="match status" value="1"/>
</dbReference>
<evidence type="ECO:0000313" key="10">
    <source>
        <dbReference type="EMBL" id="KAH7054562.1"/>
    </source>
</evidence>
<dbReference type="InterPro" id="IPR016035">
    <property type="entry name" value="Acyl_Trfase/lysoPLipase"/>
</dbReference>
<feature type="domain" description="Ketosynthase family 3 (KS3)" evidence="8">
    <location>
        <begin position="4"/>
        <end position="435"/>
    </location>
</feature>
<name>A0ABQ8GFY2_9PEZI</name>
<dbReference type="InterPro" id="IPR036291">
    <property type="entry name" value="NAD(P)-bd_dom_sf"/>
</dbReference>
<evidence type="ECO:0000256" key="5">
    <source>
        <dbReference type="ARBA" id="ARBA00023268"/>
    </source>
</evidence>
<accession>A0ABQ8GFY2</accession>
<dbReference type="SUPFAM" id="SSF51735">
    <property type="entry name" value="NAD(P)-binding Rossmann-fold domains"/>
    <property type="match status" value="2"/>
</dbReference>
<dbReference type="Pfam" id="PF16197">
    <property type="entry name" value="KAsynt_C_assoc"/>
    <property type="match status" value="1"/>
</dbReference>
<dbReference type="InterPro" id="IPR001227">
    <property type="entry name" value="Ac_transferase_dom_sf"/>
</dbReference>
<dbReference type="InterPro" id="IPR050091">
    <property type="entry name" value="PKS_NRPS_Biosynth_Enz"/>
</dbReference>
<organism evidence="10 11">
    <name type="scientific">Macrophomina phaseolina</name>
    <dbReference type="NCBI Taxonomy" id="35725"/>
    <lineage>
        <taxon>Eukaryota</taxon>
        <taxon>Fungi</taxon>
        <taxon>Dikarya</taxon>
        <taxon>Ascomycota</taxon>
        <taxon>Pezizomycotina</taxon>
        <taxon>Dothideomycetes</taxon>
        <taxon>Dothideomycetes incertae sedis</taxon>
        <taxon>Botryosphaeriales</taxon>
        <taxon>Botryosphaeriaceae</taxon>
        <taxon>Macrophomina</taxon>
    </lineage>
</organism>
<dbReference type="Pfam" id="PF08242">
    <property type="entry name" value="Methyltransf_12"/>
    <property type="match status" value="1"/>
</dbReference>
<dbReference type="Gene3D" id="3.10.129.110">
    <property type="entry name" value="Polyketide synthase dehydratase"/>
    <property type="match status" value="1"/>
</dbReference>
<comment type="caution">
    <text evidence="10">The sequence shown here is derived from an EMBL/GenBank/DDBJ whole genome shotgun (WGS) entry which is preliminary data.</text>
</comment>
<dbReference type="Gene3D" id="3.40.47.10">
    <property type="match status" value="1"/>
</dbReference>
<dbReference type="InterPro" id="IPR036736">
    <property type="entry name" value="ACP-like_sf"/>
</dbReference>
<dbReference type="PROSITE" id="PS52019">
    <property type="entry name" value="PKS_MFAS_DH"/>
    <property type="match status" value="1"/>
</dbReference>
<dbReference type="InterPro" id="IPR049900">
    <property type="entry name" value="PKS_mFAS_DH"/>
</dbReference>
<dbReference type="InterPro" id="IPR014031">
    <property type="entry name" value="Ketoacyl_synth_C"/>
</dbReference>
<dbReference type="InterPro" id="IPR006162">
    <property type="entry name" value="Ppantetheine_attach_site"/>
</dbReference>
<dbReference type="SMART" id="SM00827">
    <property type="entry name" value="PKS_AT"/>
    <property type="match status" value="1"/>
</dbReference>
<dbReference type="SMART" id="SM00825">
    <property type="entry name" value="PKS_KS"/>
    <property type="match status" value="1"/>
</dbReference>
<keyword evidence="11" id="KW-1185">Reference proteome</keyword>
<keyword evidence="3" id="KW-0489">Methyltransferase</keyword>
<feature type="active site" description="Proton donor; for dehydratase activity" evidence="6">
    <location>
        <position position="1178"/>
    </location>
</feature>
<feature type="compositionally biased region" description="Low complexity" evidence="7">
    <location>
        <begin position="2507"/>
        <end position="2524"/>
    </location>
</feature>
<dbReference type="InterPro" id="IPR008030">
    <property type="entry name" value="NmrA-like"/>
</dbReference>
<protein>
    <submittedName>
        <fullName evidence="10">Polyketide synthase</fullName>
    </submittedName>
</protein>
<gene>
    <name evidence="10" type="ORF">B0J12DRAFT_739076</name>
</gene>
<dbReference type="Pfam" id="PF21089">
    <property type="entry name" value="PKS_DH_N"/>
    <property type="match status" value="1"/>
</dbReference>
<keyword evidence="5" id="KW-0511">Multifunctional enzyme</keyword>
<dbReference type="Gene3D" id="3.40.366.10">
    <property type="entry name" value="Malonyl-Coenzyme A Acyl Carrier Protein, domain 2"/>
    <property type="match status" value="1"/>
</dbReference>
<dbReference type="Pfam" id="PF00109">
    <property type="entry name" value="ketoacyl-synt"/>
    <property type="match status" value="1"/>
</dbReference>
<evidence type="ECO:0000256" key="2">
    <source>
        <dbReference type="ARBA" id="ARBA00022553"/>
    </source>
</evidence>
<dbReference type="Pfam" id="PF14765">
    <property type="entry name" value="PS-DH"/>
    <property type="match status" value="1"/>
</dbReference>
<dbReference type="CDD" id="cd00833">
    <property type="entry name" value="PKS"/>
    <property type="match status" value="1"/>
</dbReference>
<dbReference type="PANTHER" id="PTHR43775">
    <property type="entry name" value="FATTY ACID SYNTHASE"/>
    <property type="match status" value="1"/>
</dbReference>
<dbReference type="SUPFAM" id="SSF53901">
    <property type="entry name" value="Thiolase-like"/>
    <property type="match status" value="1"/>
</dbReference>
<dbReference type="InterPro" id="IPR020806">
    <property type="entry name" value="PKS_PP-bd"/>
</dbReference>
<dbReference type="InterPro" id="IPR042104">
    <property type="entry name" value="PKS_dehydratase_sf"/>
</dbReference>
<evidence type="ECO:0000256" key="4">
    <source>
        <dbReference type="ARBA" id="ARBA00022679"/>
    </source>
</evidence>
<feature type="active site" description="Proton acceptor; for dehydratase activity" evidence="6">
    <location>
        <position position="988"/>
    </location>
</feature>
<evidence type="ECO:0000256" key="6">
    <source>
        <dbReference type="PROSITE-ProRule" id="PRU01363"/>
    </source>
</evidence>
<dbReference type="InterPro" id="IPR049551">
    <property type="entry name" value="PKS_DH_C"/>
</dbReference>
<dbReference type="InterPro" id="IPR049552">
    <property type="entry name" value="PKS_DH_N"/>
</dbReference>
<dbReference type="InterPro" id="IPR057326">
    <property type="entry name" value="KR_dom"/>
</dbReference>
<dbReference type="PROSITE" id="PS00012">
    <property type="entry name" value="PHOSPHOPANTETHEINE"/>
    <property type="match status" value="1"/>
</dbReference>
<dbReference type="Pfam" id="PF02801">
    <property type="entry name" value="Ketoacyl-synt_C"/>
    <property type="match status" value="1"/>
</dbReference>
<dbReference type="SUPFAM" id="SSF52151">
    <property type="entry name" value="FabD/lysophospholipase-like"/>
    <property type="match status" value="1"/>
</dbReference>
<dbReference type="InterPro" id="IPR014043">
    <property type="entry name" value="Acyl_transferase_dom"/>
</dbReference>
<dbReference type="SMART" id="SM00822">
    <property type="entry name" value="PKS_KR"/>
    <property type="match status" value="1"/>
</dbReference>
<dbReference type="InterPro" id="IPR018201">
    <property type="entry name" value="Ketoacyl_synth_AS"/>
</dbReference>
<dbReference type="PANTHER" id="PTHR43775:SF20">
    <property type="entry name" value="HYBRID PKS-NRPS SYNTHETASE APDA"/>
    <property type="match status" value="1"/>
</dbReference>
<evidence type="ECO:0000256" key="7">
    <source>
        <dbReference type="SAM" id="MobiDB-lite"/>
    </source>
</evidence>
<evidence type="ECO:0000259" key="9">
    <source>
        <dbReference type="PROSITE" id="PS52019"/>
    </source>
</evidence>
<reference evidence="10 11" key="1">
    <citation type="journal article" date="2021" name="Nat. Commun.">
        <title>Genetic determinants of endophytism in the Arabidopsis root mycobiome.</title>
        <authorList>
            <person name="Mesny F."/>
            <person name="Miyauchi S."/>
            <person name="Thiergart T."/>
            <person name="Pickel B."/>
            <person name="Atanasova L."/>
            <person name="Karlsson M."/>
            <person name="Huettel B."/>
            <person name="Barry K.W."/>
            <person name="Haridas S."/>
            <person name="Chen C."/>
            <person name="Bauer D."/>
            <person name="Andreopoulos W."/>
            <person name="Pangilinan J."/>
            <person name="LaButti K."/>
            <person name="Riley R."/>
            <person name="Lipzen A."/>
            <person name="Clum A."/>
            <person name="Drula E."/>
            <person name="Henrissat B."/>
            <person name="Kohler A."/>
            <person name="Grigoriev I.V."/>
            <person name="Martin F.M."/>
            <person name="Hacquard S."/>
        </authorList>
    </citation>
    <scope>NUCLEOTIDE SEQUENCE [LARGE SCALE GENOMIC DNA]</scope>
    <source>
        <strain evidence="10 11">MPI-SDFR-AT-0080</strain>
    </source>
</reference>
<keyword evidence="2" id="KW-0597">Phosphoprotein</keyword>
<feature type="domain" description="PKS/mFAS DH" evidence="9">
    <location>
        <begin position="956"/>
        <end position="1278"/>
    </location>
</feature>
<dbReference type="SUPFAM" id="SSF53335">
    <property type="entry name" value="S-adenosyl-L-methionine-dependent methyltransferases"/>
    <property type="match status" value="1"/>
</dbReference>
<evidence type="ECO:0000313" key="11">
    <source>
        <dbReference type="Proteomes" id="UP000774617"/>
    </source>
</evidence>
<dbReference type="InterPro" id="IPR029063">
    <property type="entry name" value="SAM-dependent_MTases_sf"/>
</dbReference>
<keyword evidence="1" id="KW-0596">Phosphopantetheine</keyword>
<dbReference type="PROSITE" id="PS00606">
    <property type="entry name" value="KS3_1"/>
    <property type="match status" value="1"/>
</dbReference>